<dbReference type="EMBL" id="JADBEM010000001">
    <property type="protein sequence ID" value="MBE1609328.1"/>
    <property type="molecule type" value="Genomic_DNA"/>
</dbReference>
<gene>
    <name evidence="2" type="ORF">HEB94_006176</name>
</gene>
<evidence type="ECO:0000313" key="2">
    <source>
        <dbReference type="EMBL" id="MBE1609328.1"/>
    </source>
</evidence>
<evidence type="ECO:0000259" key="1">
    <source>
        <dbReference type="Pfam" id="PF08241"/>
    </source>
</evidence>
<dbReference type="InterPro" id="IPR013216">
    <property type="entry name" value="Methyltransf_11"/>
</dbReference>
<proteinExistence type="predicted"/>
<dbReference type="SUPFAM" id="SSF53335">
    <property type="entry name" value="S-adenosyl-L-methionine-dependent methyltransferases"/>
    <property type="match status" value="1"/>
</dbReference>
<reference evidence="2" key="1">
    <citation type="submission" date="2020-10" db="EMBL/GenBank/DDBJ databases">
        <title>Sequencing the genomes of 1000 actinobacteria strains.</title>
        <authorList>
            <person name="Klenk H.-P."/>
        </authorList>
    </citation>
    <scope>NUCLEOTIDE SEQUENCE</scope>
    <source>
        <strain evidence="2">DSM 45354</strain>
    </source>
</reference>
<organism evidence="2 3">
    <name type="scientific">Actinopolymorpha pittospori</name>
    <dbReference type="NCBI Taxonomy" id="648752"/>
    <lineage>
        <taxon>Bacteria</taxon>
        <taxon>Bacillati</taxon>
        <taxon>Actinomycetota</taxon>
        <taxon>Actinomycetes</taxon>
        <taxon>Propionibacteriales</taxon>
        <taxon>Actinopolymorphaceae</taxon>
        <taxon>Actinopolymorpha</taxon>
    </lineage>
</organism>
<keyword evidence="3" id="KW-1185">Reference proteome</keyword>
<feature type="domain" description="Methyltransferase type 11" evidence="1">
    <location>
        <begin position="200"/>
        <end position="296"/>
    </location>
</feature>
<dbReference type="Gene3D" id="3.40.50.150">
    <property type="entry name" value="Vaccinia Virus protein VP39"/>
    <property type="match status" value="1"/>
</dbReference>
<dbReference type="GO" id="GO:0008757">
    <property type="term" value="F:S-adenosylmethionine-dependent methyltransferase activity"/>
    <property type="evidence" value="ECO:0007669"/>
    <property type="project" value="InterPro"/>
</dbReference>
<evidence type="ECO:0000313" key="3">
    <source>
        <dbReference type="Proteomes" id="UP000638648"/>
    </source>
</evidence>
<accession>A0A927N2Y0</accession>
<dbReference type="PANTHER" id="PTHR43591">
    <property type="entry name" value="METHYLTRANSFERASE"/>
    <property type="match status" value="1"/>
</dbReference>
<dbReference type="PANTHER" id="PTHR43591:SF24">
    <property type="entry name" value="2-METHOXY-6-POLYPRENYL-1,4-BENZOQUINOL METHYLASE, MITOCHONDRIAL"/>
    <property type="match status" value="1"/>
</dbReference>
<dbReference type="GO" id="GO:0032259">
    <property type="term" value="P:methylation"/>
    <property type="evidence" value="ECO:0007669"/>
    <property type="project" value="UniProtKB-KW"/>
</dbReference>
<dbReference type="Pfam" id="PF08241">
    <property type="entry name" value="Methyltransf_11"/>
    <property type="match status" value="1"/>
</dbReference>
<keyword evidence="2" id="KW-0489">Methyltransferase</keyword>
<comment type="caution">
    <text evidence="2">The sequence shown here is derived from an EMBL/GenBank/DDBJ whole genome shotgun (WGS) entry which is preliminary data.</text>
</comment>
<dbReference type="AlphaFoldDB" id="A0A927N2Y0"/>
<name>A0A927N2Y0_9ACTN</name>
<dbReference type="RefSeq" id="WP_192752922.1">
    <property type="nucleotide sequence ID" value="NZ_BAABJL010000142.1"/>
</dbReference>
<keyword evidence="2" id="KW-0808">Transferase</keyword>
<dbReference type="Proteomes" id="UP000638648">
    <property type="component" value="Unassembled WGS sequence"/>
</dbReference>
<dbReference type="InterPro" id="IPR029063">
    <property type="entry name" value="SAM-dependent_MTases_sf"/>
</dbReference>
<dbReference type="CDD" id="cd02440">
    <property type="entry name" value="AdoMet_MTases"/>
    <property type="match status" value="1"/>
</dbReference>
<protein>
    <submittedName>
        <fullName evidence="2">SAM-dependent methyltransferase</fullName>
    </submittedName>
</protein>
<sequence>MAGDVAPVSVWPATTDEQEDRWAEVLDCLAGTVPPGRVSVVVDGAEGRTRLLADRLAATVRGTGRPCVRLAEDAPATADGWSAEHTAQTVAIADGAHWRAAPPGGRCDLLVWLRPSPGDDLSRGDHGHDADVVVDLQDPNWPVIRHLAPHLAGHDRWYVAENRAFFAARAATWDTKFGDNMPAYAAAVVEADLPYGGVVVDVGCGTGRALPALREAVGSEGSVIGLDLTPQMLAVAKSYGRARQAALVLADARRLPLPDGAADAVFAAGLLMHLPSTETGLAELARVTRSGGRLVLFHPSGRAALAARHGRTLRPDDALAEGPLRRSMAVVGWELETYDDPPERFFAVASRR</sequence>